<proteinExistence type="predicted"/>
<dbReference type="InterPro" id="IPR000917">
    <property type="entry name" value="Sulfatase_N"/>
</dbReference>
<dbReference type="EMBL" id="FRAP01000007">
    <property type="protein sequence ID" value="SHK52041.1"/>
    <property type="molecule type" value="Genomic_DNA"/>
</dbReference>
<dbReference type="AlphaFoldDB" id="A0A1M6T513"/>
<sequence length="531" mass="55331">MTRWVRRAAAAVAAVAVLVALALPVDGPLTPAAFLRIPVEALAGTALLLVLPARTRPVVAAALGAVLGLLTVLGLLHIGFHAVLGRPFDPVVDAPLFADGMRFLSGTLGTPVAVVAAVVAGLLAIALPVGLAAAVVRLARVVAHRRTGAARLVAVLVPVWIALAVLGVQLVPGVPVASASAATLARDTAVGIPASLQAQREFAARLTADPLRDVPAAELVAALRGKDVVVVFVESYGRSAVEDPEFAPHVGPLLDDGTARLTAAGFGARSAWLTSPVAGGSSWLAHATFLSGLPVGDQGRYDALVASERRTLSRVFAEAGWRTVAVQPGTTTEWPAAGFYGFTEVLDFGRLGYRGPDRGWASVPDQFTLSAFHRLTHDGPPVMAEIDLVSSHAPWRMIPPVVDWAELGDGQVFDALAAPADPEAIWGQGGAAVRAAYRGAIEYSLASLVSYVEHLGDDDLVLLVLGDHQPAPAVTGDGVGRDVPISIVTRDRTVLDRIAPWGWADGLRPSPAAPVWPMADFRDRFLAAFRG</sequence>
<gene>
    <name evidence="3" type="ORF">SAMN05443637_107157</name>
</gene>
<dbReference type="Proteomes" id="UP000184363">
    <property type="component" value="Unassembled WGS sequence"/>
</dbReference>
<feature type="domain" description="Sulfatase N-terminal" evidence="2">
    <location>
        <begin position="227"/>
        <end position="471"/>
    </location>
</feature>
<dbReference type="Pfam" id="PF00884">
    <property type="entry name" value="Sulfatase"/>
    <property type="match status" value="1"/>
</dbReference>
<reference evidence="3 4" key="1">
    <citation type="submission" date="2016-11" db="EMBL/GenBank/DDBJ databases">
        <authorList>
            <person name="Jaros S."/>
            <person name="Januszkiewicz K."/>
            <person name="Wedrychowicz H."/>
        </authorList>
    </citation>
    <scope>NUCLEOTIDE SEQUENCE [LARGE SCALE GENOMIC DNA]</scope>
    <source>
        <strain evidence="3 4">DSM 43832</strain>
    </source>
</reference>
<dbReference type="RefSeq" id="WP_073457002.1">
    <property type="nucleotide sequence ID" value="NZ_CALGVN010000045.1"/>
</dbReference>
<dbReference type="OrthoDB" id="1376015at2"/>
<dbReference type="InterPro" id="IPR017850">
    <property type="entry name" value="Alkaline_phosphatase_core_sf"/>
</dbReference>
<dbReference type="Gene3D" id="3.40.720.10">
    <property type="entry name" value="Alkaline Phosphatase, subunit A"/>
    <property type="match status" value="1"/>
</dbReference>
<keyword evidence="4" id="KW-1185">Reference proteome</keyword>
<keyword evidence="1" id="KW-1133">Transmembrane helix</keyword>
<feature type="transmembrane region" description="Helical" evidence="1">
    <location>
        <begin position="32"/>
        <end position="51"/>
    </location>
</feature>
<dbReference type="STRING" id="1848.SAMN05443637_107157"/>
<dbReference type="SUPFAM" id="SSF53649">
    <property type="entry name" value="Alkaline phosphatase-like"/>
    <property type="match status" value="1"/>
</dbReference>
<keyword evidence="1" id="KW-0472">Membrane</keyword>
<protein>
    <submittedName>
        <fullName evidence="3">Phosphoglycerol transferase MdoB</fullName>
    </submittedName>
</protein>
<accession>A0A1M6T513</accession>
<evidence type="ECO:0000256" key="1">
    <source>
        <dbReference type="SAM" id="Phobius"/>
    </source>
</evidence>
<dbReference type="GO" id="GO:0016740">
    <property type="term" value="F:transferase activity"/>
    <property type="evidence" value="ECO:0007669"/>
    <property type="project" value="UniProtKB-KW"/>
</dbReference>
<evidence type="ECO:0000259" key="2">
    <source>
        <dbReference type="Pfam" id="PF00884"/>
    </source>
</evidence>
<keyword evidence="1" id="KW-0812">Transmembrane</keyword>
<feature type="transmembrane region" description="Helical" evidence="1">
    <location>
        <begin position="148"/>
        <end position="171"/>
    </location>
</feature>
<organism evidence="3 4">
    <name type="scientific">Pseudonocardia thermophila</name>
    <dbReference type="NCBI Taxonomy" id="1848"/>
    <lineage>
        <taxon>Bacteria</taxon>
        <taxon>Bacillati</taxon>
        <taxon>Actinomycetota</taxon>
        <taxon>Actinomycetes</taxon>
        <taxon>Pseudonocardiales</taxon>
        <taxon>Pseudonocardiaceae</taxon>
        <taxon>Pseudonocardia</taxon>
    </lineage>
</organism>
<keyword evidence="3" id="KW-0808">Transferase</keyword>
<feature type="transmembrane region" description="Helical" evidence="1">
    <location>
        <begin position="58"/>
        <end position="80"/>
    </location>
</feature>
<name>A0A1M6T513_PSETH</name>
<feature type="transmembrane region" description="Helical" evidence="1">
    <location>
        <begin position="112"/>
        <end position="136"/>
    </location>
</feature>
<evidence type="ECO:0000313" key="4">
    <source>
        <dbReference type="Proteomes" id="UP000184363"/>
    </source>
</evidence>
<evidence type="ECO:0000313" key="3">
    <source>
        <dbReference type="EMBL" id="SHK52041.1"/>
    </source>
</evidence>